<organism evidence="2 3">
    <name type="scientific">Ethanoligenens harbinense (strain DSM 18485 / JCM 12961 / CGMCC 1.5033 / YUAN-3)</name>
    <dbReference type="NCBI Taxonomy" id="663278"/>
    <lineage>
        <taxon>Bacteria</taxon>
        <taxon>Bacillati</taxon>
        <taxon>Bacillota</taxon>
        <taxon>Clostridia</taxon>
        <taxon>Eubacteriales</taxon>
        <taxon>Oscillospiraceae</taxon>
        <taxon>Ethanoligenens</taxon>
    </lineage>
</organism>
<evidence type="ECO:0000313" key="2">
    <source>
        <dbReference type="EMBL" id="ADU27661.1"/>
    </source>
</evidence>
<dbReference type="STRING" id="663278.Ethha_2144"/>
<accession>E6U3Y1</accession>
<evidence type="ECO:0000313" key="3">
    <source>
        <dbReference type="Proteomes" id="UP000001551"/>
    </source>
</evidence>
<keyword evidence="1" id="KW-1133">Transmembrane helix</keyword>
<reference evidence="2 3" key="1">
    <citation type="submission" date="2010-12" db="EMBL/GenBank/DDBJ databases">
        <title>Complete sequence of Ethanoligenens harbinense YUAN-3.</title>
        <authorList>
            <person name="Lucas S."/>
            <person name="Copeland A."/>
            <person name="Lapidus A."/>
            <person name="Cheng J.-F."/>
            <person name="Bruce D."/>
            <person name="Goodwin L."/>
            <person name="Pitluck S."/>
            <person name="Chertkov O."/>
            <person name="Misra M."/>
            <person name="Detter J.C."/>
            <person name="Han C."/>
            <person name="Tapia R."/>
            <person name="Land M."/>
            <person name="Hauser L."/>
            <person name="Jeffries C."/>
            <person name="Kyrpides N."/>
            <person name="Ivanova N."/>
            <person name="Mikhailova N."/>
            <person name="Wang A."/>
            <person name="Mouttaki H."/>
            <person name="He Z."/>
            <person name="Zhou J."/>
            <person name="Hemme C.L."/>
            <person name="Woyke T."/>
        </authorList>
    </citation>
    <scope>NUCLEOTIDE SEQUENCE [LARGE SCALE GENOMIC DNA]</scope>
    <source>
        <strain evidence="3">DSM 18485 / JCM 12961 / CGMCC 1.5033 / YUAN-3</strain>
    </source>
</reference>
<keyword evidence="1" id="KW-0472">Membrane</keyword>
<keyword evidence="1" id="KW-0812">Transmembrane</keyword>
<protein>
    <submittedName>
        <fullName evidence="2">Uncharacterized protein</fullName>
    </submittedName>
</protein>
<proteinExistence type="predicted"/>
<feature type="transmembrane region" description="Helical" evidence="1">
    <location>
        <begin position="100"/>
        <end position="122"/>
    </location>
</feature>
<gene>
    <name evidence="2" type="ordered locus">Ethha_2144</name>
</gene>
<feature type="transmembrane region" description="Helical" evidence="1">
    <location>
        <begin position="237"/>
        <end position="259"/>
    </location>
</feature>
<name>E6U3Y1_ETHHY</name>
<sequence length="265" mass="27590">MLNMVRADFYRMSRSTAMRVLLLITVLGAVAMMLFARQVAAGNISASISGLGILFSDVSVISILGGVSAGIFICGDLDNKVIHDAIAGGSSRLSILTGKLTSFLCTIVVFLIPYAIAAGIGLGTAKTYSLGSANAGFMSLLAALGGKNLTSAQGAQVFGLMLLLLLVYAAELSLCVPLALAVKKPVAVAAIYYAFSILCGQLIPLAQSSQTLDRVIACTPYSGRYLLPSLNMGTSTVIKAIMACVAFITVMLGIAYAIFRRADIK</sequence>
<feature type="transmembrane region" description="Helical" evidence="1">
    <location>
        <begin position="186"/>
        <end position="206"/>
    </location>
</feature>
<dbReference type="HOGENOM" id="CLU_091624_0_0_9"/>
<dbReference type="KEGG" id="eha:Ethha_2144"/>
<dbReference type="AlphaFoldDB" id="E6U3Y1"/>
<feature type="transmembrane region" description="Helical" evidence="1">
    <location>
        <begin position="51"/>
        <end position="74"/>
    </location>
</feature>
<evidence type="ECO:0000256" key="1">
    <source>
        <dbReference type="SAM" id="Phobius"/>
    </source>
</evidence>
<feature type="transmembrane region" description="Helical" evidence="1">
    <location>
        <begin position="157"/>
        <end position="180"/>
    </location>
</feature>
<dbReference type="RefSeq" id="WP_013486009.1">
    <property type="nucleotide sequence ID" value="NC_014828.1"/>
</dbReference>
<dbReference type="EMBL" id="CP002400">
    <property type="protein sequence ID" value="ADU27661.1"/>
    <property type="molecule type" value="Genomic_DNA"/>
</dbReference>
<keyword evidence="3" id="KW-1185">Reference proteome</keyword>
<dbReference type="Proteomes" id="UP000001551">
    <property type="component" value="Chromosome"/>
</dbReference>
<dbReference type="eggNOG" id="ENOG502ZA4N">
    <property type="taxonomic scope" value="Bacteria"/>
</dbReference>